<dbReference type="OrthoDB" id="457376at2"/>
<dbReference type="GO" id="GO:0003700">
    <property type="term" value="F:DNA-binding transcription factor activity"/>
    <property type="evidence" value="ECO:0007669"/>
    <property type="project" value="InterPro"/>
</dbReference>
<dbReference type="FunFam" id="1.10.10.10:FF:000079">
    <property type="entry name" value="GntR family transcriptional regulator"/>
    <property type="match status" value="1"/>
</dbReference>
<evidence type="ECO:0000259" key="4">
    <source>
        <dbReference type="PROSITE" id="PS50949"/>
    </source>
</evidence>
<evidence type="ECO:0000313" key="5">
    <source>
        <dbReference type="EMBL" id="AXC11889.1"/>
    </source>
</evidence>
<dbReference type="EMBL" id="CP030840">
    <property type="protein sequence ID" value="AXC11889.1"/>
    <property type="molecule type" value="Genomic_DNA"/>
</dbReference>
<dbReference type="InterPro" id="IPR028978">
    <property type="entry name" value="Chorismate_lyase_/UTRA_dom_sf"/>
</dbReference>
<protein>
    <submittedName>
        <fullName evidence="5">Transcriptional regulator, GntR family</fullName>
    </submittedName>
</protein>
<proteinExistence type="predicted"/>
<dbReference type="InterPro" id="IPR050679">
    <property type="entry name" value="Bact_HTH_transcr_reg"/>
</dbReference>
<keyword evidence="1" id="KW-0805">Transcription regulation</keyword>
<evidence type="ECO:0000256" key="1">
    <source>
        <dbReference type="ARBA" id="ARBA00023015"/>
    </source>
</evidence>
<dbReference type="GO" id="GO:0003677">
    <property type="term" value="F:DNA binding"/>
    <property type="evidence" value="ECO:0007669"/>
    <property type="project" value="UniProtKB-KW"/>
</dbReference>
<evidence type="ECO:0000256" key="3">
    <source>
        <dbReference type="ARBA" id="ARBA00023163"/>
    </source>
</evidence>
<dbReference type="InterPro" id="IPR000524">
    <property type="entry name" value="Tscrpt_reg_HTH_GntR"/>
</dbReference>
<organism evidence="5 6">
    <name type="scientific">Acidisarcina polymorpha</name>
    <dbReference type="NCBI Taxonomy" id="2211140"/>
    <lineage>
        <taxon>Bacteria</taxon>
        <taxon>Pseudomonadati</taxon>
        <taxon>Acidobacteriota</taxon>
        <taxon>Terriglobia</taxon>
        <taxon>Terriglobales</taxon>
        <taxon>Acidobacteriaceae</taxon>
        <taxon>Acidisarcina</taxon>
    </lineage>
</organism>
<feature type="domain" description="HTH gntR-type" evidence="4">
    <location>
        <begin position="4"/>
        <end position="72"/>
    </location>
</feature>
<keyword evidence="6" id="KW-1185">Reference proteome</keyword>
<dbReference type="Gene3D" id="1.10.10.10">
    <property type="entry name" value="Winged helix-like DNA-binding domain superfamily/Winged helix DNA-binding domain"/>
    <property type="match status" value="1"/>
</dbReference>
<keyword evidence="2" id="KW-0238">DNA-binding</keyword>
<sequence length="255" mass="28576">MAEIPLYAKVEEVIASEIARGHLKPADRLPSEDELVARFQVSRITVRRAIQNLIARGVVEIRRGHGTFVLAPRITQELTQLTGFVEDMDTHGRTASASVLSQGIVAANETVARQLRISTGTRVTRIERVRFADSIPLSFDETFLPLAIGQKVVRHDLRTNPIFTLLEKKYGLPLTDAEYRLEAVAASAYIAKALGIPKGSPIFRIERTSFTNGNEPVDYEMLSYRGDLIQFVTRLARRSTAEETPHKTKRPARKR</sequence>
<dbReference type="SMART" id="SM00866">
    <property type="entry name" value="UTRA"/>
    <property type="match status" value="1"/>
</dbReference>
<dbReference type="PRINTS" id="PR00035">
    <property type="entry name" value="HTHGNTR"/>
</dbReference>
<dbReference type="PROSITE" id="PS50949">
    <property type="entry name" value="HTH_GNTR"/>
    <property type="match status" value="1"/>
</dbReference>
<evidence type="ECO:0000313" key="6">
    <source>
        <dbReference type="Proteomes" id="UP000253606"/>
    </source>
</evidence>
<dbReference type="CDD" id="cd07377">
    <property type="entry name" value="WHTH_GntR"/>
    <property type="match status" value="1"/>
</dbReference>
<dbReference type="Gene3D" id="3.40.1410.10">
    <property type="entry name" value="Chorismate lyase-like"/>
    <property type="match status" value="1"/>
</dbReference>
<dbReference type="PANTHER" id="PTHR44846:SF1">
    <property type="entry name" value="MANNOSYL-D-GLYCERATE TRANSPORT_METABOLISM SYSTEM REPRESSOR MNGR-RELATED"/>
    <property type="match status" value="1"/>
</dbReference>
<dbReference type="Pfam" id="PF07702">
    <property type="entry name" value="UTRA"/>
    <property type="match status" value="1"/>
</dbReference>
<dbReference type="SMART" id="SM00345">
    <property type="entry name" value="HTH_GNTR"/>
    <property type="match status" value="1"/>
</dbReference>
<dbReference type="Proteomes" id="UP000253606">
    <property type="component" value="Chromosome"/>
</dbReference>
<dbReference type="Pfam" id="PF00392">
    <property type="entry name" value="GntR"/>
    <property type="match status" value="1"/>
</dbReference>
<dbReference type="GO" id="GO:0045892">
    <property type="term" value="P:negative regulation of DNA-templated transcription"/>
    <property type="evidence" value="ECO:0007669"/>
    <property type="project" value="TreeGrafter"/>
</dbReference>
<accession>A0A2Z5FYD7</accession>
<dbReference type="PANTHER" id="PTHR44846">
    <property type="entry name" value="MANNOSYL-D-GLYCERATE TRANSPORT/METABOLISM SYSTEM REPRESSOR MNGR-RELATED"/>
    <property type="match status" value="1"/>
</dbReference>
<gene>
    <name evidence="5" type="ORF">ACPOL_2571</name>
</gene>
<dbReference type="InterPro" id="IPR036390">
    <property type="entry name" value="WH_DNA-bd_sf"/>
</dbReference>
<keyword evidence="3" id="KW-0804">Transcription</keyword>
<reference evidence="5 6" key="1">
    <citation type="journal article" date="2018" name="Front. Microbiol.">
        <title>Hydrolytic Capabilities as a Key to Environmental Success: Chitinolytic and Cellulolytic Acidobacteria From Acidic Sub-arctic Soils and Boreal Peatlands.</title>
        <authorList>
            <person name="Belova S.E."/>
            <person name="Ravin N.V."/>
            <person name="Pankratov T.A."/>
            <person name="Rakitin A.L."/>
            <person name="Ivanova A.A."/>
            <person name="Beletsky A.V."/>
            <person name="Mardanov A.V."/>
            <person name="Sinninghe Damste J.S."/>
            <person name="Dedysh S.N."/>
        </authorList>
    </citation>
    <scope>NUCLEOTIDE SEQUENCE [LARGE SCALE GENOMIC DNA]</scope>
    <source>
        <strain evidence="5 6">SBC82</strain>
    </source>
</reference>
<dbReference type="SUPFAM" id="SSF64288">
    <property type="entry name" value="Chorismate lyase-like"/>
    <property type="match status" value="1"/>
</dbReference>
<dbReference type="InterPro" id="IPR011663">
    <property type="entry name" value="UTRA"/>
</dbReference>
<name>A0A2Z5FYD7_9BACT</name>
<dbReference type="RefSeq" id="WP_114207249.1">
    <property type="nucleotide sequence ID" value="NZ_CP030840.1"/>
</dbReference>
<dbReference type="AlphaFoldDB" id="A0A2Z5FYD7"/>
<dbReference type="SUPFAM" id="SSF46785">
    <property type="entry name" value="Winged helix' DNA-binding domain"/>
    <property type="match status" value="1"/>
</dbReference>
<evidence type="ECO:0000256" key="2">
    <source>
        <dbReference type="ARBA" id="ARBA00023125"/>
    </source>
</evidence>
<dbReference type="InterPro" id="IPR036388">
    <property type="entry name" value="WH-like_DNA-bd_sf"/>
</dbReference>
<dbReference type="KEGG" id="abas:ACPOL_2571"/>